<evidence type="ECO:0000313" key="1">
    <source>
        <dbReference type="EMBL" id="VEV95728.1"/>
    </source>
</evidence>
<dbReference type="AlphaFoldDB" id="A0A653DZ42"/>
<proteinExistence type="predicted"/>
<organism evidence="1">
    <name type="scientific">Pseudomonas marincola</name>
    <dbReference type="NCBI Taxonomy" id="437900"/>
    <lineage>
        <taxon>Bacteria</taxon>
        <taxon>Pseudomonadati</taxon>
        <taxon>Pseudomonadota</taxon>
        <taxon>Gammaproteobacteria</taxon>
        <taxon>Pseudomonadales</taxon>
        <taxon>Pseudomonadaceae</taxon>
        <taxon>Pseudomonas</taxon>
    </lineage>
</organism>
<reference evidence="1" key="1">
    <citation type="submission" date="2019-02" db="EMBL/GenBank/DDBJ databases">
        <authorList>
            <consortium name="Genoscope - CEA"/>
            <person name="William W."/>
        </authorList>
    </citation>
    <scope>NUCLEOTIDE SEQUENCE [LARGE SCALE GENOMIC DNA]</scope>
    <source>
        <strain evidence="1">YSy11</strain>
    </source>
</reference>
<gene>
    <name evidence="1" type="ORF">PMYSY11_0681</name>
</gene>
<dbReference type="PROSITE" id="PS51257">
    <property type="entry name" value="PROKAR_LIPOPROTEIN"/>
    <property type="match status" value="1"/>
</dbReference>
<dbReference type="EMBL" id="LR215729">
    <property type="protein sequence ID" value="VEV95728.1"/>
    <property type="molecule type" value="Genomic_DNA"/>
</dbReference>
<accession>A0A653DZ42</accession>
<name>A0A653DZ42_9PSED</name>
<sequence>MLDSVVKERLVKSFVSTEARILQQPHLLSSCFSKNFFNLLNHLRFRSNQLLVSGRRILQRSNSLSTPRFLPLSITVAITLKGFKTTLQSPAHSTQLSLFCNPSF</sequence>
<protein>
    <submittedName>
        <fullName evidence="1">Uncharacterized protein</fullName>
    </submittedName>
</protein>